<name>A0A1F5JVN9_9BACT</name>
<dbReference type="Gene3D" id="3.40.50.300">
    <property type="entry name" value="P-loop containing nucleotide triphosphate hydrolases"/>
    <property type="match status" value="1"/>
</dbReference>
<dbReference type="Gene3D" id="3.30.420.240">
    <property type="match status" value="1"/>
</dbReference>
<gene>
    <name evidence="1" type="ORF">A3D83_04010</name>
</gene>
<evidence type="ECO:0008006" key="3">
    <source>
        <dbReference type="Google" id="ProtNLM"/>
    </source>
</evidence>
<evidence type="ECO:0000313" key="2">
    <source>
        <dbReference type="Proteomes" id="UP000177258"/>
    </source>
</evidence>
<protein>
    <recommendedName>
        <fullName evidence="3">Terminase large subunit gp17-like C-terminal domain-containing protein</fullName>
    </recommendedName>
</protein>
<comment type="caution">
    <text evidence="1">The sequence shown here is derived from an EMBL/GenBank/DDBJ whole genome shotgun (WGS) entry which is preliminary data.</text>
</comment>
<sequence>MITTDLTTEQLQKIIKTPKFRRKLAYESMRYFFAIYLNHYLTFKLAPFHHEFFSLAEDEMKKLIVILAFRGSGKSTYFSTCYPIWAITGKLQKKFIVIFTQTQQQAKRLLDNIKKLLEGNEILKSDIGPFEDPNDEWSAMSIVLKSNNARILVASTEQSIRGIRHGQYRPDLIILDDVEDLASVKTQELRDKLEEWYTAEVVPLGITTHDAKFVFVGTRLHEDDLYSSVIRRIKEKRMKGTYRIYPIATGKGKPTWPGKYPNKQSLAKEKERLMSETAWQREYMLRIIYDEDYIYTPKDFVRYEILPPTQKLRFILIAIDLAISMKSSADRTAMLAVYVSGYHKELKAYLAEKVINKKMDFTQTIQEIKNYQGSLLPGIPVYLLVENVAYQQAAIEQLKIEGFTVYPVNPQGEDKRARLTTVSPLVKNATILFPILGTKELEQQLISFGIERYDDLADAFAYLAKRVQEEIVKPEPRIDFI</sequence>
<dbReference type="AlphaFoldDB" id="A0A1F5JVN9"/>
<dbReference type="EMBL" id="MFDB01000022">
    <property type="protein sequence ID" value="OGE32703.1"/>
    <property type="molecule type" value="Genomic_DNA"/>
</dbReference>
<accession>A0A1F5JVN9</accession>
<proteinExistence type="predicted"/>
<dbReference type="SUPFAM" id="SSF52540">
    <property type="entry name" value="P-loop containing nucleoside triphosphate hydrolases"/>
    <property type="match status" value="1"/>
</dbReference>
<organism evidence="1 2">
    <name type="scientific">Candidatus Daviesbacteria bacterium RIFCSPHIGHO2_02_FULL_41_10</name>
    <dbReference type="NCBI Taxonomy" id="1797774"/>
    <lineage>
        <taxon>Bacteria</taxon>
        <taxon>Candidatus Daviesiibacteriota</taxon>
    </lineage>
</organism>
<reference evidence="1 2" key="1">
    <citation type="journal article" date="2016" name="Nat. Commun.">
        <title>Thousands of microbial genomes shed light on interconnected biogeochemical processes in an aquifer system.</title>
        <authorList>
            <person name="Anantharaman K."/>
            <person name="Brown C.T."/>
            <person name="Hug L.A."/>
            <person name="Sharon I."/>
            <person name="Castelle C.J."/>
            <person name="Probst A.J."/>
            <person name="Thomas B.C."/>
            <person name="Singh A."/>
            <person name="Wilkins M.J."/>
            <person name="Karaoz U."/>
            <person name="Brodie E.L."/>
            <person name="Williams K.H."/>
            <person name="Hubbard S.S."/>
            <person name="Banfield J.F."/>
        </authorList>
    </citation>
    <scope>NUCLEOTIDE SEQUENCE [LARGE SCALE GENOMIC DNA]</scope>
</reference>
<evidence type="ECO:0000313" key="1">
    <source>
        <dbReference type="EMBL" id="OGE32703.1"/>
    </source>
</evidence>
<dbReference type="InterPro" id="IPR027417">
    <property type="entry name" value="P-loop_NTPase"/>
</dbReference>
<dbReference type="Proteomes" id="UP000177258">
    <property type="component" value="Unassembled WGS sequence"/>
</dbReference>